<dbReference type="InterPro" id="IPR036271">
    <property type="entry name" value="Tet_transcr_reg_TetR-rel_C_sf"/>
</dbReference>
<dbReference type="InterPro" id="IPR001647">
    <property type="entry name" value="HTH_TetR"/>
</dbReference>
<dbReference type="Pfam" id="PF17920">
    <property type="entry name" value="TetR_C_16"/>
    <property type="match status" value="1"/>
</dbReference>
<dbReference type="PRINTS" id="PR00455">
    <property type="entry name" value="HTHTETR"/>
</dbReference>
<feature type="DNA-binding region" description="H-T-H motif" evidence="2">
    <location>
        <begin position="33"/>
        <end position="52"/>
    </location>
</feature>
<evidence type="ECO:0000256" key="1">
    <source>
        <dbReference type="ARBA" id="ARBA00023125"/>
    </source>
</evidence>
<dbReference type="PANTHER" id="PTHR30055">
    <property type="entry name" value="HTH-TYPE TRANSCRIPTIONAL REGULATOR RUTR"/>
    <property type="match status" value="1"/>
</dbReference>
<dbReference type="SUPFAM" id="SSF48498">
    <property type="entry name" value="Tetracyclin repressor-like, C-terminal domain"/>
    <property type="match status" value="1"/>
</dbReference>
<protein>
    <submittedName>
        <fullName evidence="4">TetR family transcriptional regulator</fullName>
    </submittedName>
</protein>
<dbReference type="InterPro" id="IPR050109">
    <property type="entry name" value="HTH-type_TetR-like_transc_reg"/>
</dbReference>
<feature type="domain" description="HTH tetR-type" evidence="3">
    <location>
        <begin position="10"/>
        <end position="70"/>
    </location>
</feature>
<dbReference type="AlphaFoldDB" id="A0A938YC82"/>
<dbReference type="Pfam" id="PF00440">
    <property type="entry name" value="TetR_N"/>
    <property type="match status" value="1"/>
</dbReference>
<keyword evidence="5" id="KW-1185">Reference proteome</keyword>
<dbReference type="PROSITE" id="PS50977">
    <property type="entry name" value="HTH_TETR_2"/>
    <property type="match status" value="1"/>
</dbReference>
<gene>
    <name evidence="4" type="ORF">JL107_00920</name>
</gene>
<comment type="caution">
    <text evidence="4">The sequence shown here is derived from an EMBL/GenBank/DDBJ whole genome shotgun (WGS) entry which is preliminary data.</text>
</comment>
<dbReference type="SUPFAM" id="SSF46689">
    <property type="entry name" value="Homeodomain-like"/>
    <property type="match status" value="1"/>
</dbReference>
<dbReference type="Proteomes" id="UP000663801">
    <property type="component" value="Unassembled WGS sequence"/>
</dbReference>
<dbReference type="Gene3D" id="1.10.357.10">
    <property type="entry name" value="Tetracycline Repressor, domain 2"/>
    <property type="match status" value="1"/>
</dbReference>
<evidence type="ECO:0000259" key="3">
    <source>
        <dbReference type="PROSITE" id="PS50977"/>
    </source>
</evidence>
<evidence type="ECO:0000313" key="4">
    <source>
        <dbReference type="EMBL" id="MBM9474995.1"/>
    </source>
</evidence>
<dbReference type="EMBL" id="JAERWL010000002">
    <property type="protein sequence ID" value="MBM9474995.1"/>
    <property type="molecule type" value="Genomic_DNA"/>
</dbReference>
<evidence type="ECO:0000256" key="2">
    <source>
        <dbReference type="PROSITE-ProRule" id="PRU00335"/>
    </source>
</evidence>
<dbReference type="GO" id="GO:0003700">
    <property type="term" value="F:DNA-binding transcription factor activity"/>
    <property type="evidence" value="ECO:0007669"/>
    <property type="project" value="TreeGrafter"/>
</dbReference>
<dbReference type="InterPro" id="IPR041678">
    <property type="entry name" value="TetR_C_16"/>
</dbReference>
<organism evidence="4 5">
    <name type="scientific">Nakamurella flavida</name>
    <dbReference type="NCBI Taxonomy" id="363630"/>
    <lineage>
        <taxon>Bacteria</taxon>
        <taxon>Bacillati</taxon>
        <taxon>Actinomycetota</taxon>
        <taxon>Actinomycetes</taxon>
        <taxon>Nakamurellales</taxon>
        <taxon>Nakamurellaceae</taxon>
        <taxon>Nakamurella</taxon>
    </lineage>
</organism>
<evidence type="ECO:0000313" key="5">
    <source>
        <dbReference type="Proteomes" id="UP000663801"/>
    </source>
</evidence>
<dbReference type="GO" id="GO:0000976">
    <property type="term" value="F:transcription cis-regulatory region binding"/>
    <property type="evidence" value="ECO:0007669"/>
    <property type="project" value="TreeGrafter"/>
</dbReference>
<reference evidence="4" key="1">
    <citation type="submission" date="2021-01" db="EMBL/GenBank/DDBJ databases">
        <title>KCTC 19127 draft genome.</title>
        <authorList>
            <person name="An D."/>
        </authorList>
    </citation>
    <scope>NUCLEOTIDE SEQUENCE</scope>
    <source>
        <strain evidence="4">KCTC 19127</strain>
    </source>
</reference>
<accession>A0A938YC82</accession>
<dbReference type="PANTHER" id="PTHR30055:SF235">
    <property type="entry name" value="TRANSCRIPTIONAL REGULATORY PROTEIN"/>
    <property type="match status" value="1"/>
</dbReference>
<proteinExistence type="predicted"/>
<keyword evidence="1 2" id="KW-0238">DNA-binding</keyword>
<sequence>MLRGPKAARGQIAESILTAAREEFAAHGYAATTLQGVARIAGVDTKLVRYYFTDKPSLFDACITVPDRFLDHIRASVDVPVSRRGEAAVRAMLALWSDPDLARVLRTVLLIAAHDHTAMARVRMIFTEGLVPAITRGLPPQETSIRGGLITGQMVGLAFTRFVFALEDAAAVPEPVLIALVGETIQQYLTHPLPVPSAHEDTGDPAPDS</sequence>
<name>A0A938YC82_9ACTN</name>
<dbReference type="InterPro" id="IPR009057">
    <property type="entry name" value="Homeodomain-like_sf"/>
</dbReference>
<dbReference type="RefSeq" id="WP_205255155.1">
    <property type="nucleotide sequence ID" value="NZ_BAAAPV010000001.1"/>
</dbReference>